<dbReference type="NCBIfam" id="TIGR02937">
    <property type="entry name" value="sigma70-ECF"/>
    <property type="match status" value="1"/>
</dbReference>
<reference evidence="1 2" key="1">
    <citation type="submission" date="2016-10" db="EMBL/GenBank/DDBJ databases">
        <title>Paenibacillus species isolates.</title>
        <authorList>
            <person name="Beno S.M."/>
        </authorList>
    </citation>
    <scope>NUCLEOTIDE SEQUENCE [LARGE SCALE GENOMIC DNA]</scope>
    <source>
        <strain evidence="1 2">FSL H7-0744</strain>
    </source>
</reference>
<accession>A0ABX3GWU3</accession>
<protein>
    <recommendedName>
        <fullName evidence="3">RNA polymerase sigma-70 region 4 domain-containing protein</fullName>
    </recommendedName>
</protein>
<organism evidence="1 2">
    <name type="scientific">Paenibacillus borealis</name>
    <dbReference type="NCBI Taxonomy" id="160799"/>
    <lineage>
        <taxon>Bacteria</taxon>
        <taxon>Bacillati</taxon>
        <taxon>Bacillota</taxon>
        <taxon>Bacilli</taxon>
        <taxon>Bacillales</taxon>
        <taxon>Paenibacillaceae</taxon>
        <taxon>Paenibacillus</taxon>
    </lineage>
</organism>
<evidence type="ECO:0008006" key="3">
    <source>
        <dbReference type="Google" id="ProtNLM"/>
    </source>
</evidence>
<dbReference type="InterPro" id="IPR013324">
    <property type="entry name" value="RNA_pol_sigma_r3/r4-like"/>
</dbReference>
<dbReference type="Proteomes" id="UP000187412">
    <property type="component" value="Unassembled WGS sequence"/>
</dbReference>
<evidence type="ECO:0000313" key="1">
    <source>
        <dbReference type="EMBL" id="OMD39425.1"/>
    </source>
</evidence>
<evidence type="ECO:0000313" key="2">
    <source>
        <dbReference type="Proteomes" id="UP000187412"/>
    </source>
</evidence>
<proteinExistence type="predicted"/>
<dbReference type="Gene3D" id="1.20.140.160">
    <property type="match status" value="1"/>
</dbReference>
<name>A0ABX3GWU3_PAEBO</name>
<dbReference type="EMBL" id="MPTB01000056">
    <property type="protein sequence ID" value="OMD39425.1"/>
    <property type="molecule type" value="Genomic_DNA"/>
</dbReference>
<gene>
    <name evidence="1" type="ORF">BSK56_29615</name>
</gene>
<comment type="caution">
    <text evidence="1">The sequence shown here is derived from an EMBL/GenBank/DDBJ whole genome shotgun (WGS) entry which is preliminary data.</text>
</comment>
<dbReference type="RefSeq" id="WP_076114016.1">
    <property type="nucleotide sequence ID" value="NZ_MPTB01000056.1"/>
</dbReference>
<keyword evidence="2" id="KW-1185">Reference proteome</keyword>
<dbReference type="InterPro" id="IPR014284">
    <property type="entry name" value="RNA_pol_sigma-70_dom"/>
</dbReference>
<dbReference type="SUPFAM" id="SSF88659">
    <property type="entry name" value="Sigma3 and sigma4 domains of RNA polymerase sigma factors"/>
    <property type="match status" value="1"/>
</dbReference>
<sequence length="200" mass="23444">MSLSDIQKKKFCHYKAINKSLFSDQVITGFFQIEDNILLLLESIEGDHDARKLLDDNFRRHFFRIRLVKYLSNTIKYCSIDHMRINRKYEQRNQVIFDQPLSEEAEGSNLGELIQYKFAEMPKEESFTNPSHFQETISNENLAKAFSSLTDKQKYVTTLVYAMNYQDNEVSKICGVSPQAIRKIRVSALDKLRKAMQRRG</sequence>